<sequence length="187" mass="21447">MLVIILVLRILVCVDVGDKATNLFTVEVHHGGFLSVLVLTGKVHWIDTYRPDEFNTHWMNDFVAMLGYDNGPRLKIYWLLPRKSIVDGLRVITTQSDTSVMASVVDKVKTLVGYFYHEDTIADLVWDDIVANPITDLPKVLSPRKGTVIERKEDYEFIEEPEFFPEVPPSPFADQEPIYYEEDEGLE</sequence>
<feature type="chain" id="PRO_5035212243" description="PB1-like domain-containing protein" evidence="2">
    <location>
        <begin position="18"/>
        <end position="187"/>
    </location>
</feature>
<keyword evidence="2" id="KW-0732">Signal</keyword>
<dbReference type="AlphaFoldDB" id="A0A8J5VZ99"/>
<proteinExistence type="predicted"/>
<feature type="region of interest" description="Disordered" evidence="1">
    <location>
        <begin position="163"/>
        <end position="187"/>
    </location>
</feature>
<reference evidence="4" key="2">
    <citation type="submission" date="2021-02" db="EMBL/GenBank/DDBJ databases">
        <authorList>
            <person name="Kimball J.A."/>
            <person name="Haas M.W."/>
            <person name="Macchietto M."/>
            <person name="Kono T."/>
            <person name="Duquette J."/>
            <person name="Shao M."/>
        </authorList>
    </citation>
    <scope>NUCLEOTIDE SEQUENCE</scope>
    <source>
        <tissue evidence="4">Fresh leaf tissue</tissue>
    </source>
</reference>
<dbReference type="Pfam" id="PF26130">
    <property type="entry name" value="PB1-like"/>
    <property type="match status" value="1"/>
</dbReference>
<comment type="caution">
    <text evidence="4">The sequence shown here is derived from an EMBL/GenBank/DDBJ whole genome shotgun (WGS) entry which is preliminary data.</text>
</comment>
<protein>
    <recommendedName>
        <fullName evidence="3">PB1-like domain-containing protein</fullName>
    </recommendedName>
</protein>
<dbReference type="Proteomes" id="UP000729402">
    <property type="component" value="Unassembled WGS sequence"/>
</dbReference>
<dbReference type="InterPro" id="IPR058594">
    <property type="entry name" value="PB1-like_dom_pln"/>
</dbReference>
<reference evidence="4" key="1">
    <citation type="journal article" date="2021" name="bioRxiv">
        <title>Whole Genome Assembly and Annotation of Northern Wild Rice, Zizania palustris L., Supports a Whole Genome Duplication in the Zizania Genus.</title>
        <authorList>
            <person name="Haas M."/>
            <person name="Kono T."/>
            <person name="Macchietto M."/>
            <person name="Millas R."/>
            <person name="McGilp L."/>
            <person name="Shao M."/>
            <person name="Duquette J."/>
            <person name="Hirsch C.N."/>
            <person name="Kimball J."/>
        </authorList>
    </citation>
    <scope>NUCLEOTIDE SEQUENCE</scope>
    <source>
        <tissue evidence="4">Fresh leaf tissue</tissue>
    </source>
</reference>
<evidence type="ECO:0000256" key="1">
    <source>
        <dbReference type="SAM" id="MobiDB-lite"/>
    </source>
</evidence>
<evidence type="ECO:0000259" key="3">
    <source>
        <dbReference type="Pfam" id="PF26130"/>
    </source>
</evidence>
<gene>
    <name evidence="4" type="ORF">GUJ93_ZPchr0004g38404</name>
</gene>
<evidence type="ECO:0000313" key="5">
    <source>
        <dbReference type="Proteomes" id="UP000729402"/>
    </source>
</evidence>
<feature type="signal peptide" evidence="2">
    <location>
        <begin position="1"/>
        <end position="17"/>
    </location>
</feature>
<name>A0A8J5VZ99_ZIZPA</name>
<evidence type="ECO:0000256" key="2">
    <source>
        <dbReference type="SAM" id="SignalP"/>
    </source>
</evidence>
<organism evidence="4 5">
    <name type="scientific">Zizania palustris</name>
    <name type="common">Northern wild rice</name>
    <dbReference type="NCBI Taxonomy" id="103762"/>
    <lineage>
        <taxon>Eukaryota</taxon>
        <taxon>Viridiplantae</taxon>
        <taxon>Streptophyta</taxon>
        <taxon>Embryophyta</taxon>
        <taxon>Tracheophyta</taxon>
        <taxon>Spermatophyta</taxon>
        <taxon>Magnoliopsida</taxon>
        <taxon>Liliopsida</taxon>
        <taxon>Poales</taxon>
        <taxon>Poaceae</taxon>
        <taxon>BOP clade</taxon>
        <taxon>Oryzoideae</taxon>
        <taxon>Oryzeae</taxon>
        <taxon>Zizaniinae</taxon>
        <taxon>Zizania</taxon>
    </lineage>
</organism>
<accession>A0A8J5VZ99</accession>
<keyword evidence="5" id="KW-1185">Reference proteome</keyword>
<feature type="domain" description="PB1-like" evidence="3">
    <location>
        <begin position="22"/>
        <end position="117"/>
    </location>
</feature>
<dbReference type="EMBL" id="JAAALK010000285">
    <property type="protein sequence ID" value="KAG8065869.1"/>
    <property type="molecule type" value="Genomic_DNA"/>
</dbReference>
<evidence type="ECO:0000313" key="4">
    <source>
        <dbReference type="EMBL" id="KAG8065869.1"/>
    </source>
</evidence>
<dbReference type="OrthoDB" id="695246at2759"/>